<proteinExistence type="predicted"/>
<dbReference type="EMBL" id="BK067788">
    <property type="protein sequence ID" value="DBA51962.1"/>
    <property type="molecule type" value="Genomic_DNA"/>
</dbReference>
<name>A0AAT9JAG3_9VIRU</name>
<evidence type="ECO:0000313" key="1">
    <source>
        <dbReference type="EMBL" id="DBA51962.1"/>
    </source>
</evidence>
<reference evidence="1" key="2">
    <citation type="submission" date="2024-03" db="EMBL/GenBank/DDBJ databases">
        <authorList>
            <person name="Ni Y."/>
            <person name="Xu T."/>
            <person name="Yan S."/>
            <person name="Chen L."/>
            <person name="Wang Y."/>
        </authorList>
    </citation>
    <scope>NUCLEOTIDE SEQUENCE</scope>
    <source>
        <strain evidence="1">NTM1</strain>
    </source>
</reference>
<accession>A0AAT9JAG3</accession>
<organism evidence="1">
    <name type="scientific">Nitrosopumilaceae spindle-shaped virus</name>
    <dbReference type="NCBI Taxonomy" id="3065433"/>
    <lineage>
        <taxon>Viruses</taxon>
    </lineage>
</organism>
<sequence length="62" mass="7700">MNFFLQSTEYILTLKEKGFSDECFYTEYDFICYEVYKINHPESIQEVDNIQKQKQYEREILR</sequence>
<reference evidence="1" key="1">
    <citation type="journal article" date="2024" name="Environ. Microbiol. Rep.">
        <title>Hiding in plain sight: The discovery of complete genomes of 11 hypothetical spindle-shaped viruses that putatively infect mesophilic ammonia-oxidizing archaea.</title>
        <authorList>
            <person name="Ni Y."/>
            <person name="Xu T."/>
            <person name="Yan S."/>
            <person name="Chen L."/>
            <person name="Wang Y."/>
        </authorList>
    </citation>
    <scope>NUCLEOTIDE SEQUENCE</scope>
    <source>
        <strain evidence="1">NTM1</strain>
    </source>
</reference>
<protein>
    <submittedName>
        <fullName evidence="1">ORF4</fullName>
    </submittedName>
</protein>